<keyword evidence="3" id="KW-1185">Reference proteome</keyword>
<name>A0ABU4RZK7_9GAMM</name>
<sequence>MIFRLIIIFLIFTSLSGCLGWHTTNLKTTSVSATTADHRLVYSKPVEPDNTGAVKVFEVVCLEPSPDVATTSQNALQIVAEAADGTKAQISASTAEALASLVERTATIQLLRDQMYRACEAYSNGAISATSYSLIMSRNNKAMITLMLGETAAGAFGRSGVSLGGKVSANGTLNTDGSSDTFEESLAKLVEIDSEVDTARTARDTAKSAYDEANSTPPEQKEELSNNLKTAEETLKDLENKKANALVLVQSSHNQTANTAAEIVDSEGFGSITSSVSTNAIDALAQMQEIYMRDSLADEVISACVVEMGFSLSESAANRFNEPLIEFLAPITEDLRAKRTAGSLSSEDIDNAKSHARNIESSLARYSALTQFCKENLPAMIGHAESNRQNNVKSHYRLKEATIKHNALTICNRLEGGVAKTSCMKSIGVDFPKKELKVDISTFSEYLKIQEFLVNIDELTKKIREAHEALHKLPPVIPDNKYPHCDAGETDEDILKRCKLLDNSSDASIGQIVTDAKAGRTAFPVVPSLTATIKNADEYVAEYAKAVQRSGGKIKKEDISAWKSKFSRIESDLNYYVNSLEELDVKLGGILNEIEI</sequence>
<dbReference type="Proteomes" id="UP001273505">
    <property type="component" value="Unassembled WGS sequence"/>
</dbReference>
<comment type="caution">
    <text evidence="2">The sequence shown here is derived from an EMBL/GenBank/DDBJ whole genome shotgun (WGS) entry which is preliminary data.</text>
</comment>
<reference evidence="2 3" key="1">
    <citation type="submission" date="2023-11" db="EMBL/GenBank/DDBJ databases">
        <title>Gilvimarinus fulvus sp. nov., isolated from the surface of Kelp.</title>
        <authorList>
            <person name="Sun Y.Y."/>
            <person name="Gong Y."/>
            <person name="Du Z.J."/>
        </authorList>
    </citation>
    <scope>NUCLEOTIDE SEQUENCE [LARGE SCALE GENOMIC DNA]</scope>
    <source>
        <strain evidence="2 3">SDUM040013</strain>
    </source>
</reference>
<evidence type="ECO:0000313" key="2">
    <source>
        <dbReference type="EMBL" id="MDX6850288.1"/>
    </source>
</evidence>
<protein>
    <submittedName>
        <fullName evidence="2">Uncharacterized protein</fullName>
    </submittedName>
</protein>
<dbReference type="EMBL" id="JAXAFO010000022">
    <property type="protein sequence ID" value="MDX6850288.1"/>
    <property type="molecule type" value="Genomic_DNA"/>
</dbReference>
<dbReference type="PROSITE" id="PS51257">
    <property type="entry name" value="PROKAR_LIPOPROTEIN"/>
    <property type="match status" value="1"/>
</dbReference>
<feature type="region of interest" description="Disordered" evidence="1">
    <location>
        <begin position="201"/>
        <end position="226"/>
    </location>
</feature>
<evidence type="ECO:0000256" key="1">
    <source>
        <dbReference type="SAM" id="MobiDB-lite"/>
    </source>
</evidence>
<organism evidence="2 3">
    <name type="scientific">Gilvimarinus gilvus</name>
    <dbReference type="NCBI Taxonomy" id="3058038"/>
    <lineage>
        <taxon>Bacteria</taxon>
        <taxon>Pseudomonadati</taxon>
        <taxon>Pseudomonadota</taxon>
        <taxon>Gammaproteobacteria</taxon>
        <taxon>Cellvibrionales</taxon>
        <taxon>Cellvibrionaceae</taxon>
        <taxon>Gilvimarinus</taxon>
    </lineage>
</organism>
<feature type="compositionally biased region" description="Basic and acidic residues" evidence="1">
    <location>
        <begin position="201"/>
        <end position="210"/>
    </location>
</feature>
<accession>A0ABU4RZK7</accession>
<evidence type="ECO:0000313" key="3">
    <source>
        <dbReference type="Proteomes" id="UP001273505"/>
    </source>
</evidence>
<proteinExistence type="predicted"/>
<dbReference type="RefSeq" id="WP_302724297.1">
    <property type="nucleotide sequence ID" value="NZ_JAULRU010000783.1"/>
</dbReference>
<gene>
    <name evidence="2" type="ORF">SCD92_13015</name>
</gene>